<dbReference type="PANTHER" id="PTHR34653">
    <property type="match status" value="1"/>
</dbReference>
<evidence type="ECO:0000256" key="1">
    <source>
        <dbReference type="ARBA" id="ARBA00004117"/>
    </source>
</evidence>
<evidence type="ECO:0000313" key="5">
    <source>
        <dbReference type="EMBL" id="OLP58190.1"/>
    </source>
</evidence>
<dbReference type="GO" id="GO:0005198">
    <property type="term" value="F:structural molecule activity"/>
    <property type="evidence" value="ECO:0007669"/>
    <property type="project" value="InterPro"/>
</dbReference>
<proteinExistence type="inferred from homology"/>
<evidence type="ECO:0000313" key="6">
    <source>
        <dbReference type="Proteomes" id="UP000186364"/>
    </source>
</evidence>
<accession>A0A1Q9AS03</accession>
<comment type="similarity">
    <text evidence="2 4">Belongs to the FliE family.</text>
</comment>
<dbReference type="HAMAP" id="MF_00724">
    <property type="entry name" value="FliE"/>
    <property type="match status" value="1"/>
</dbReference>
<dbReference type="GO" id="GO:0071973">
    <property type="term" value="P:bacterial-type flagellum-dependent cell motility"/>
    <property type="evidence" value="ECO:0007669"/>
    <property type="project" value="InterPro"/>
</dbReference>
<sequence length="118" mass="11715">MINSIHSISSAISGAGELGSLSSSGSTTASGLAGGLMGTATPGTPNAPSFSAVMADMATDTIGSLRNAESLSLAGVQGKADSRQVVDAVMNADQTLQTAVAIRDKVVTAYLEIARMAI</sequence>
<dbReference type="GO" id="GO:0003774">
    <property type="term" value="F:cytoskeletal motor activity"/>
    <property type="evidence" value="ECO:0007669"/>
    <property type="project" value="InterPro"/>
</dbReference>
<dbReference type="GO" id="GO:0009425">
    <property type="term" value="C:bacterial-type flagellum basal body"/>
    <property type="evidence" value="ECO:0007669"/>
    <property type="project" value="UniProtKB-SubCell"/>
</dbReference>
<dbReference type="RefSeq" id="WP_075629396.1">
    <property type="nucleotide sequence ID" value="NZ_FOAM01000008.1"/>
</dbReference>
<reference evidence="5 6" key="1">
    <citation type="submission" date="2016-09" db="EMBL/GenBank/DDBJ databases">
        <title>Rhizobium sp. nov., a novel species isolated from the rice rhizosphere.</title>
        <authorList>
            <person name="Zhao J."/>
            <person name="Zhang X."/>
        </authorList>
    </citation>
    <scope>NUCLEOTIDE SEQUENCE [LARGE SCALE GENOMIC DNA]</scope>
    <source>
        <strain evidence="5 6">1.7048</strain>
    </source>
</reference>
<dbReference type="InterPro" id="IPR001624">
    <property type="entry name" value="FliE"/>
</dbReference>
<organism evidence="5 6">
    <name type="scientific">Xaviernesmea oryzae</name>
    <dbReference type="NCBI Taxonomy" id="464029"/>
    <lineage>
        <taxon>Bacteria</taxon>
        <taxon>Pseudomonadati</taxon>
        <taxon>Pseudomonadota</taxon>
        <taxon>Alphaproteobacteria</taxon>
        <taxon>Hyphomicrobiales</taxon>
        <taxon>Rhizobiaceae</taxon>
        <taxon>Rhizobium/Agrobacterium group</taxon>
        <taxon>Xaviernesmea</taxon>
    </lineage>
</organism>
<keyword evidence="3 4" id="KW-0975">Bacterial flagellum</keyword>
<gene>
    <name evidence="4" type="primary">fliE</name>
    <name evidence="5" type="ORF">BJF93_06065</name>
</gene>
<evidence type="ECO:0000256" key="2">
    <source>
        <dbReference type="ARBA" id="ARBA00009272"/>
    </source>
</evidence>
<name>A0A1Q9AS03_9HYPH</name>
<dbReference type="AlphaFoldDB" id="A0A1Q9AS03"/>
<keyword evidence="6" id="KW-1185">Reference proteome</keyword>
<evidence type="ECO:0000256" key="4">
    <source>
        <dbReference type="HAMAP-Rule" id="MF_00724"/>
    </source>
</evidence>
<dbReference type="PANTHER" id="PTHR34653:SF1">
    <property type="entry name" value="FLAGELLAR HOOK-BASAL BODY COMPLEX PROTEIN FLIE"/>
    <property type="match status" value="1"/>
</dbReference>
<dbReference type="EMBL" id="MKIP01000058">
    <property type="protein sequence ID" value="OLP58190.1"/>
    <property type="molecule type" value="Genomic_DNA"/>
</dbReference>
<dbReference type="OrthoDB" id="9812413at2"/>
<protein>
    <recommendedName>
        <fullName evidence="4">Flagellar hook-basal body complex protein FliE</fullName>
    </recommendedName>
</protein>
<dbReference type="Proteomes" id="UP000186364">
    <property type="component" value="Unassembled WGS sequence"/>
</dbReference>
<evidence type="ECO:0000256" key="3">
    <source>
        <dbReference type="ARBA" id="ARBA00023143"/>
    </source>
</evidence>
<comment type="subcellular location">
    <subcellularLocation>
        <location evidence="1 4">Bacterial flagellum basal body</location>
    </subcellularLocation>
</comment>
<comment type="caution">
    <text evidence="5">The sequence shown here is derived from an EMBL/GenBank/DDBJ whole genome shotgun (WGS) entry which is preliminary data.</text>
</comment>
<dbReference type="Pfam" id="PF02049">
    <property type="entry name" value="FliE"/>
    <property type="match status" value="1"/>
</dbReference>